<feature type="region of interest" description="Disordered" evidence="2">
    <location>
        <begin position="577"/>
        <end position="602"/>
    </location>
</feature>
<accession>A0A2S4PL27</accession>
<dbReference type="PROSITE" id="PS50994">
    <property type="entry name" value="INTEGRASE"/>
    <property type="match status" value="2"/>
</dbReference>
<reference evidence="4 5" key="1">
    <citation type="submission" date="2017-10" db="EMBL/GenBank/DDBJ databases">
        <title>Development of genomic resources for the powdery mildew, Erysiphe pulchra.</title>
        <authorList>
            <person name="Wadl P.A."/>
            <person name="Mack B.M."/>
            <person name="Moore G."/>
            <person name="Beltz S.B."/>
        </authorList>
    </citation>
    <scope>NUCLEOTIDE SEQUENCE [LARGE SCALE GENOMIC DNA]</scope>
    <source>
        <strain evidence="4">Cflorida</strain>
    </source>
</reference>
<dbReference type="InterPro" id="IPR050951">
    <property type="entry name" value="Retrovirus_Pol_polyprotein"/>
</dbReference>
<dbReference type="InterPro" id="IPR001584">
    <property type="entry name" value="Integrase_cat-core"/>
</dbReference>
<evidence type="ECO:0000256" key="2">
    <source>
        <dbReference type="SAM" id="MobiDB-lite"/>
    </source>
</evidence>
<gene>
    <name evidence="4" type="ORF">EPUL_004120</name>
</gene>
<sequence length="1382" mass="157188">MLPAKTFQALIAQLRTSISLSLKVQKSQTTAHYSVNGYENERFYTDRQYHGQKRPQTSSLSVNNKEQPKTNSGKKACFVCSKEGCWSTRHSPGERIKSMADFKIKTLRLTGRKYTGPEIRQFLSDFEGLEPAQEIPDNFLHFHVTQNDEESDDLEDFFRTGNFFSDSQTETTSDFEGILIETGATKVSTAGYNQYLALKRLRPTLKIDNSRAGEAHIIFGIGSTSSLGTTDVDTPVGTNTFHITNSVTPFLFYLLTQNSITGEENTNPVIRKYGHPFLLLEGPEESLVHSYEKLNGIIECHLTDTELRQLHRRFGHPSADRLAKILSRSGHDFNRQAIKHLTKFCDSCQKYSKSPGIFKFNLKDDKDFNSCVYIDVLYIDEKSVLQNSLRNCWIDVYLGPPDVIVHDAGTNFTGKEFKKSTIAMSITTKVAPTEAHHSIGLVERYHTPLRRAYEVISKDLGGTKIDRTSLLQMAVKAVNDTAGPDGLVPTLLVFSAYPRMIESDPLTPSIFERAAAIKSAMKEVRKIRAKEQVRNALKMRKGPITSELKRCFLEWTSSCEDCVVQVGDHMPNFRSTSVKPYYSDKNAPNSNDPPLDEEPIENNLLSNENSEIIEPRRSNRIRKPRNFVNFFVSICNLVTISSFNASSFLLSKEVADREISIRLRAEAKITTPGKPFEASRKKEFDDLITKRIFEFIPKASVIHGGERIFSARMVDTIKYNDSIPYEKSRLVVQAYNDLDKEGILTQSPTIQRSRYNLTLRDITQAPPRDISHLFPVDKLLLMLKPLYGIPESGNHWWNTYHKYHLQRLLMRSSTFDPCLLISTTKEAFRIFGMQVDDALGLKSPEFAKRENEEIRKAKFMAKPLETLSPNKSISFNGTKIEMKSKNIYCLSKGQTESIRLVNENSVTAKDEYRSQRTRGAYVACICQPESSYGLSTAAQHQNPNIEDIKKLNSCLQWKLSNQSRGIRYIPVLLESTKLLIFVGASFADNKDFSPQIGFVIIHANESNHKPREFLISGNLIHWTSVNCRKVTRAVLASELYAMVLGVDLAIALSTTLDLITELLGTPHIPSIIFTDSFSLYECLVKLGSTKEKRLMIDIMAIRESYERREISEIRWINGLDNPTDAMTKVNPTNALRQIVDSNELRVRVEGWVERTDFCQTKDNKKKKKEKRLRVLFHRVAIPLIRYSRQDSWSAKQWGYALIDRLLTILWGIPSSIISDHDRKFTSEIWRSMFDRLGVKLHFTTAWHPQSDGLSERTNQTVEIAFRYFIACLDETRNWEEVLPIISATLSNSTSRSTGLAATEVMYGNRIREPVDVTADSLIELEPIFSEIQEPIRTTATTPAQNNIDYTSNYPTTPSLACPISEDLRISMRQMQLSGQQYL</sequence>
<organism evidence="4 5">
    <name type="scientific">Erysiphe pulchra</name>
    <dbReference type="NCBI Taxonomy" id="225359"/>
    <lineage>
        <taxon>Eukaryota</taxon>
        <taxon>Fungi</taxon>
        <taxon>Dikarya</taxon>
        <taxon>Ascomycota</taxon>
        <taxon>Pezizomycotina</taxon>
        <taxon>Leotiomycetes</taxon>
        <taxon>Erysiphales</taxon>
        <taxon>Erysiphaceae</taxon>
        <taxon>Erysiphe</taxon>
    </lineage>
</organism>
<feature type="domain" description="Integrase catalytic" evidence="3">
    <location>
        <begin position="394"/>
        <end position="497"/>
    </location>
</feature>
<dbReference type="GO" id="GO:0005634">
    <property type="term" value="C:nucleus"/>
    <property type="evidence" value="ECO:0007669"/>
    <property type="project" value="UniProtKB-ARBA"/>
</dbReference>
<evidence type="ECO:0000313" key="4">
    <source>
        <dbReference type="EMBL" id="POS82721.1"/>
    </source>
</evidence>
<dbReference type="Proteomes" id="UP000237438">
    <property type="component" value="Unassembled WGS sequence"/>
</dbReference>
<dbReference type="GO" id="GO:0003723">
    <property type="term" value="F:RNA binding"/>
    <property type="evidence" value="ECO:0007669"/>
    <property type="project" value="UniProtKB-KW"/>
</dbReference>
<name>A0A2S4PL27_9PEZI</name>
<dbReference type="PANTHER" id="PTHR37984:SF5">
    <property type="entry name" value="PROTEIN NYNRIN-LIKE"/>
    <property type="match status" value="1"/>
</dbReference>
<keyword evidence="5" id="KW-1185">Reference proteome</keyword>
<dbReference type="InterPro" id="IPR012337">
    <property type="entry name" value="RNaseH-like_sf"/>
</dbReference>
<feature type="non-terminal residue" evidence="4">
    <location>
        <position position="1382"/>
    </location>
</feature>
<protein>
    <recommendedName>
        <fullName evidence="3">Integrase catalytic domain-containing protein</fullName>
    </recommendedName>
</protein>
<proteinExistence type="predicted"/>
<dbReference type="Gene3D" id="3.30.420.10">
    <property type="entry name" value="Ribonuclease H-like superfamily/Ribonuclease H"/>
    <property type="match status" value="2"/>
</dbReference>
<keyword evidence="1" id="KW-0694">RNA-binding</keyword>
<dbReference type="PANTHER" id="PTHR37984">
    <property type="entry name" value="PROTEIN CBG26694"/>
    <property type="match status" value="1"/>
</dbReference>
<evidence type="ECO:0000259" key="3">
    <source>
        <dbReference type="PROSITE" id="PS50994"/>
    </source>
</evidence>
<dbReference type="SUPFAM" id="SSF53098">
    <property type="entry name" value="Ribonuclease H-like"/>
    <property type="match status" value="1"/>
</dbReference>
<dbReference type="EMBL" id="PEDP01002346">
    <property type="protein sequence ID" value="POS82721.1"/>
    <property type="molecule type" value="Genomic_DNA"/>
</dbReference>
<evidence type="ECO:0000256" key="1">
    <source>
        <dbReference type="ARBA" id="ARBA00022884"/>
    </source>
</evidence>
<feature type="compositionally biased region" description="Polar residues" evidence="2">
    <location>
        <begin position="54"/>
        <end position="70"/>
    </location>
</feature>
<evidence type="ECO:0000313" key="5">
    <source>
        <dbReference type="Proteomes" id="UP000237438"/>
    </source>
</evidence>
<dbReference type="InterPro" id="IPR036397">
    <property type="entry name" value="RNaseH_sf"/>
</dbReference>
<feature type="region of interest" description="Disordered" evidence="2">
    <location>
        <begin position="49"/>
        <end position="70"/>
    </location>
</feature>
<dbReference type="GO" id="GO:0015074">
    <property type="term" value="P:DNA integration"/>
    <property type="evidence" value="ECO:0007669"/>
    <property type="project" value="InterPro"/>
</dbReference>
<feature type="domain" description="Integrase catalytic" evidence="3">
    <location>
        <begin position="1145"/>
        <end position="1309"/>
    </location>
</feature>
<dbReference type="OrthoDB" id="5242358at2759"/>
<dbReference type="STRING" id="225359.A0A2S4PL27"/>
<comment type="caution">
    <text evidence="4">The sequence shown here is derived from an EMBL/GenBank/DDBJ whole genome shotgun (WGS) entry which is preliminary data.</text>
</comment>